<evidence type="ECO:0000313" key="1">
    <source>
        <dbReference type="EMBL" id="CDX14103.1"/>
    </source>
</evidence>
<dbReference type="Proteomes" id="UP000046373">
    <property type="component" value="Unassembled WGS sequence"/>
</dbReference>
<dbReference type="AlphaFoldDB" id="A0A090DJR1"/>
<protein>
    <submittedName>
        <fullName evidence="1">Uncharacterized protein</fullName>
    </submittedName>
</protein>
<name>A0A090DJR1_MESPL</name>
<sequence length="507" mass="56398">MIPRPAWQIIKQRLGRTPAGSVAAAHRAALHRLRGFIANHYPWMLDHFALVPISTMQWSSVVMGYGDSHVAFIDIEQANALELLLLRGFWGERPIISHVEYLIRAAEAFYDDGDLVLAAAVTERANARLAAYSADQGAGTFIPRPKYYDEQLVAILQAQLLLSFIAGHEVAHILQQAEDASSLTLFAWIGNRYQELRFDRSRDGPPRERFLLPETLQKFDDFGQPNGVATLGTKMGLRMHAMIERLTGELQADGFGLLAASHAAIETHISADTVFRVLFMALEYTEMLMMLRRLLPRLPRGMKRAAIAHEGPFLFARHMMLVRLVRGVREGEVSVPKSIRAFWRSLDPAVLRNYEILGSEGKLEQYSLRSAVAARGGIEVGLAGSLGKHVPAAERVEKLGPLVAGGLIVAEAHRGFGEAYFRAEEHFDWGGAEGEPDPVLLGFAHALQDMAELAATETRPKHHFTRASVLRNGSDSAFVEFLRSTRSQVFRMAINPDWMAGFEAMLR</sequence>
<organism evidence="1 2">
    <name type="scientific">Mesorhizobium plurifarium</name>
    <dbReference type="NCBI Taxonomy" id="69974"/>
    <lineage>
        <taxon>Bacteria</taxon>
        <taxon>Pseudomonadati</taxon>
        <taxon>Pseudomonadota</taxon>
        <taxon>Alphaproteobacteria</taxon>
        <taxon>Hyphomicrobiales</taxon>
        <taxon>Phyllobacteriaceae</taxon>
        <taxon>Mesorhizobium</taxon>
    </lineage>
</organism>
<evidence type="ECO:0000313" key="2">
    <source>
        <dbReference type="Proteomes" id="UP000046373"/>
    </source>
</evidence>
<gene>
    <name evidence="1" type="ORF">MPLDJ20_100051</name>
</gene>
<dbReference type="EMBL" id="CCNB01000002">
    <property type="protein sequence ID" value="CDX14103.1"/>
    <property type="molecule type" value="Genomic_DNA"/>
</dbReference>
<proteinExistence type="predicted"/>
<reference evidence="1 2" key="1">
    <citation type="submission" date="2014-08" db="EMBL/GenBank/DDBJ databases">
        <authorList>
            <person name="Moulin Lionel"/>
        </authorList>
    </citation>
    <scope>NUCLEOTIDE SEQUENCE [LARGE SCALE GENOMIC DNA]</scope>
</reference>
<accession>A0A090DJR1</accession>